<dbReference type="Proteomes" id="UP000076510">
    <property type="component" value="Unassembled WGS sequence"/>
</dbReference>
<proteinExistence type="predicted"/>
<name>A0A163IYE6_9BACI</name>
<protein>
    <submittedName>
        <fullName evidence="1">Uncharacterized protein</fullName>
    </submittedName>
</protein>
<reference evidence="2" key="1">
    <citation type="submission" date="2016-01" db="EMBL/GenBank/DDBJ databases">
        <title>Whole genome sequencing of Bhargavaea cecembensis T14.</title>
        <authorList>
            <person name="Hong K.W."/>
        </authorList>
    </citation>
    <scope>NUCLEOTIDE SEQUENCE [LARGE SCALE GENOMIC DNA]</scope>
    <source>
        <strain evidence="2">M19</strain>
    </source>
</reference>
<comment type="caution">
    <text evidence="1">The sequence shown here is derived from an EMBL/GenBank/DDBJ whole genome shotgun (WGS) entry which is preliminary data.</text>
</comment>
<sequence>MDKPKGDSDKEKLAHNRTVPAMDHFHAFHPFLETSRKPSGTIGVSLETEDSPVLWIEFGLSKEEFSELFHVHLWINGFRSLEFY</sequence>
<dbReference type="AlphaFoldDB" id="A0A163IYE6"/>
<evidence type="ECO:0000313" key="2">
    <source>
        <dbReference type="Proteomes" id="UP000076510"/>
    </source>
</evidence>
<accession>A0A163IYE6</accession>
<evidence type="ECO:0000313" key="1">
    <source>
        <dbReference type="EMBL" id="KZE43976.1"/>
    </source>
</evidence>
<dbReference type="RefSeq" id="WP_063191958.1">
    <property type="nucleotide sequence ID" value="NZ_LQQY01000045.1"/>
</dbReference>
<dbReference type="EMBL" id="LQQY01000045">
    <property type="protein sequence ID" value="KZE43976.1"/>
    <property type="molecule type" value="Genomic_DNA"/>
</dbReference>
<organism evidence="1 2">
    <name type="scientific">Rossellomorea marisflavi</name>
    <dbReference type="NCBI Taxonomy" id="189381"/>
    <lineage>
        <taxon>Bacteria</taxon>
        <taxon>Bacillati</taxon>
        <taxon>Bacillota</taxon>
        <taxon>Bacilli</taxon>
        <taxon>Bacillales</taxon>
        <taxon>Bacillaceae</taxon>
        <taxon>Rossellomorea</taxon>
    </lineage>
</organism>
<gene>
    <name evidence="1" type="ORF">AV649_09040</name>
</gene>